<evidence type="ECO:0000256" key="2">
    <source>
        <dbReference type="ARBA" id="ARBA00022748"/>
    </source>
</evidence>
<keyword evidence="4" id="KW-0812">Transmembrane</keyword>
<feature type="transmembrane region" description="Helical" evidence="4">
    <location>
        <begin position="91"/>
        <end position="109"/>
    </location>
</feature>
<dbReference type="STRING" id="484498.SAMN05421686_101461"/>
<gene>
    <name evidence="6" type="ORF">SAMN05421686_101461</name>
</gene>
<reference evidence="7" key="1">
    <citation type="submission" date="2017-01" db="EMBL/GenBank/DDBJ databases">
        <authorList>
            <person name="Varghese N."/>
            <person name="Submissions S."/>
        </authorList>
    </citation>
    <scope>NUCLEOTIDE SEQUENCE [LARGE SCALE GENOMIC DNA]</scope>
    <source>
        <strain evidence="7">DSM 24913</strain>
    </source>
</reference>
<evidence type="ECO:0000256" key="3">
    <source>
        <dbReference type="SAM" id="Coils"/>
    </source>
</evidence>
<feature type="domain" description="Cytochrome c-type biogenesis protein H Ig-like" evidence="5">
    <location>
        <begin position="299"/>
        <end position="405"/>
    </location>
</feature>
<dbReference type="Gene3D" id="1.25.40.10">
    <property type="entry name" value="Tetratricopeptide repeat domain"/>
    <property type="match status" value="1"/>
</dbReference>
<dbReference type="InterPro" id="IPR056412">
    <property type="entry name" value="Ig_CycH"/>
</dbReference>
<dbReference type="NCBIfam" id="TIGR03142">
    <property type="entry name" value="cytochro_ccmI"/>
    <property type="match status" value="1"/>
</dbReference>
<dbReference type="Proteomes" id="UP000185639">
    <property type="component" value="Unassembled WGS sequence"/>
</dbReference>
<proteinExistence type="predicted"/>
<dbReference type="InterPro" id="IPR051263">
    <property type="entry name" value="C-type_cytochrome_biogenesis"/>
</dbReference>
<dbReference type="GO" id="GO:0030313">
    <property type="term" value="C:cell envelope"/>
    <property type="evidence" value="ECO:0007669"/>
    <property type="project" value="UniProtKB-SubCell"/>
</dbReference>
<evidence type="ECO:0000256" key="4">
    <source>
        <dbReference type="SAM" id="Phobius"/>
    </source>
</evidence>
<keyword evidence="2" id="KW-0201">Cytochrome c-type biogenesis</keyword>
<name>A0A1N7J811_9GAMM</name>
<evidence type="ECO:0000313" key="7">
    <source>
        <dbReference type="Proteomes" id="UP000185639"/>
    </source>
</evidence>
<dbReference type="EMBL" id="FTOH01000001">
    <property type="protein sequence ID" value="SIS45495.1"/>
    <property type="molecule type" value="Genomic_DNA"/>
</dbReference>
<dbReference type="SUPFAM" id="SSF48452">
    <property type="entry name" value="TPR-like"/>
    <property type="match status" value="1"/>
</dbReference>
<keyword evidence="4" id="KW-1133">Transmembrane helix</keyword>
<evidence type="ECO:0000256" key="1">
    <source>
        <dbReference type="ARBA" id="ARBA00004196"/>
    </source>
</evidence>
<dbReference type="PANTHER" id="PTHR47870">
    <property type="entry name" value="CYTOCHROME C-TYPE BIOGENESIS PROTEIN CCMH"/>
    <property type="match status" value="1"/>
</dbReference>
<protein>
    <submittedName>
        <fullName evidence="6">Cytochrome c-type biogenesis protein CcmH</fullName>
    </submittedName>
</protein>
<feature type="coiled-coil region" evidence="3">
    <location>
        <begin position="123"/>
        <end position="184"/>
    </location>
</feature>
<dbReference type="PANTHER" id="PTHR47870:SF4">
    <property type="entry name" value="CYTOCHROME C-TYPE BIOGENESIS PROTEIN CYCH"/>
    <property type="match status" value="1"/>
</dbReference>
<dbReference type="GO" id="GO:0017004">
    <property type="term" value="P:cytochrome complex assembly"/>
    <property type="evidence" value="ECO:0007669"/>
    <property type="project" value="UniProtKB-KW"/>
</dbReference>
<organism evidence="6 7">
    <name type="scientific">Thalassolituus maritimus</name>
    <dbReference type="NCBI Taxonomy" id="484498"/>
    <lineage>
        <taxon>Bacteria</taxon>
        <taxon>Pseudomonadati</taxon>
        <taxon>Pseudomonadota</taxon>
        <taxon>Gammaproteobacteria</taxon>
        <taxon>Oceanospirillales</taxon>
        <taxon>Oceanospirillaceae</taxon>
        <taxon>Thalassolituus</taxon>
    </lineage>
</organism>
<dbReference type="GO" id="GO:0005886">
    <property type="term" value="C:plasma membrane"/>
    <property type="evidence" value="ECO:0007669"/>
    <property type="project" value="TreeGrafter"/>
</dbReference>
<comment type="subcellular location">
    <subcellularLocation>
        <location evidence="1">Cell envelope</location>
    </subcellularLocation>
</comment>
<evidence type="ECO:0000259" key="5">
    <source>
        <dbReference type="Pfam" id="PF23892"/>
    </source>
</evidence>
<keyword evidence="3" id="KW-0175">Coiled coil</keyword>
<dbReference type="Pfam" id="PF23892">
    <property type="entry name" value="Ig_CycH"/>
    <property type="match status" value="1"/>
</dbReference>
<dbReference type="InterPro" id="IPR017560">
    <property type="entry name" value="Cyt_c_biogenesis_CcmI"/>
</dbReference>
<dbReference type="RefSeq" id="WP_068443659.1">
    <property type="nucleotide sequence ID" value="NZ_FTOH01000001.1"/>
</dbReference>
<dbReference type="InterPro" id="IPR011990">
    <property type="entry name" value="TPR-like_helical_dom_sf"/>
</dbReference>
<keyword evidence="7" id="KW-1185">Reference proteome</keyword>
<accession>A0A1N7J811</accession>
<keyword evidence="4" id="KW-0472">Membrane</keyword>
<evidence type="ECO:0000313" key="6">
    <source>
        <dbReference type="EMBL" id="SIS45495.1"/>
    </source>
</evidence>
<dbReference type="OrthoDB" id="9776053at2"/>
<sequence length="412" mass="44872">MITGLIGLLVVLLLVLLYPAIRNAQAEAATPGKLQAQENLRLYKERVADVEAMDISEDDRKAMMLELDRELLAAADKAAGFHTGPGKAARFAFTSFLILLSLAATYSLYMSWGAGNEVRATQLLEYSATSELSETEYKELEKRLDSAGARDPENLEWAFLRGRLLEAEARFAEAAEAYENLLTKLPDEQVQDRAAIMTSMVQARFFSTGQQATDELYNTLKEALALAPGQRKPLGLAGIMAYELGNYQQAIEHWKALWIQLPEGSMEARTIANGIGRAAEVLEEQGTRVDLSWMVPARVEVTVALSDDVRQQVPVNATVFVLARKLDGPPMPLAVQRLVVSQLPTTVVLDNSMAMAAGASIGDVDEVTITARVSLSGQPMAQAGDWQGQVFNVPTRGSEAIQVTISEQVSGE</sequence>
<dbReference type="AlphaFoldDB" id="A0A1N7J811"/>